<dbReference type="GO" id="GO:0006508">
    <property type="term" value="P:proteolysis"/>
    <property type="evidence" value="ECO:0007669"/>
    <property type="project" value="UniProtKB-KW"/>
</dbReference>
<evidence type="ECO:0000313" key="8">
    <source>
        <dbReference type="Proteomes" id="UP000267096"/>
    </source>
</evidence>
<evidence type="ECO:0000313" key="9">
    <source>
        <dbReference type="WBParaSite" id="ASIM_0001193601-mRNA-1"/>
    </source>
</evidence>
<comment type="similarity">
    <text evidence="1 5">Belongs to the peptidase S10 family.</text>
</comment>
<reference evidence="7 8" key="2">
    <citation type="submission" date="2018-11" db="EMBL/GenBank/DDBJ databases">
        <authorList>
            <consortium name="Pathogen Informatics"/>
        </authorList>
    </citation>
    <scope>NUCLEOTIDE SEQUENCE [LARGE SCALE GENOMIC DNA]</scope>
</reference>
<dbReference type="PROSITE" id="PS00560">
    <property type="entry name" value="CARBOXYPEPT_SER_HIS"/>
    <property type="match status" value="1"/>
</dbReference>
<keyword evidence="8" id="KW-1185">Reference proteome</keyword>
<organism evidence="9">
    <name type="scientific">Anisakis simplex</name>
    <name type="common">Herring worm</name>
    <dbReference type="NCBI Taxonomy" id="6269"/>
    <lineage>
        <taxon>Eukaryota</taxon>
        <taxon>Metazoa</taxon>
        <taxon>Ecdysozoa</taxon>
        <taxon>Nematoda</taxon>
        <taxon>Chromadorea</taxon>
        <taxon>Rhabditida</taxon>
        <taxon>Spirurina</taxon>
        <taxon>Ascaridomorpha</taxon>
        <taxon>Ascaridoidea</taxon>
        <taxon>Anisakidae</taxon>
        <taxon>Anisakis</taxon>
        <taxon>Anisakis simplex complex</taxon>
    </lineage>
</organism>
<dbReference type="GO" id="GO:1904715">
    <property type="term" value="P:negative regulation of chaperone-mediated autophagy"/>
    <property type="evidence" value="ECO:0007669"/>
    <property type="project" value="UniProtKB-ARBA"/>
</dbReference>
<name>A0A0M3JUR4_ANISI</name>
<keyword evidence="2 5" id="KW-0121">Carboxypeptidase</keyword>
<dbReference type="PANTHER" id="PTHR11802:SF33">
    <property type="entry name" value="SERINE CARBOXYPEPTIDASE CTSA-3.2"/>
    <property type="match status" value="1"/>
</dbReference>
<evidence type="ECO:0000256" key="1">
    <source>
        <dbReference type="ARBA" id="ARBA00009431"/>
    </source>
</evidence>
<dbReference type="AlphaFoldDB" id="A0A0M3JUR4"/>
<dbReference type="Gene3D" id="3.40.50.1820">
    <property type="entry name" value="alpha/beta hydrolase"/>
    <property type="match status" value="1"/>
</dbReference>
<dbReference type="InterPro" id="IPR018202">
    <property type="entry name" value="Ser_caboxypep_ser_AS"/>
</dbReference>
<evidence type="ECO:0000256" key="6">
    <source>
        <dbReference type="SAM" id="MobiDB-lite"/>
    </source>
</evidence>
<dbReference type="PANTHER" id="PTHR11802">
    <property type="entry name" value="SERINE PROTEASE FAMILY S10 SERINE CARBOXYPEPTIDASE"/>
    <property type="match status" value="1"/>
</dbReference>
<feature type="compositionally biased region" description="Polar residues" evidence="6">
    <location>
        <begin position="490"/>
        <end position="504"/>
    </location>
</feature>
<dbReference type="EC" id="3.4.16.-" evidence="5"/>
<evidence type="ECO:0000256" key="3">
    <source>
        <dbReference type="ARBA" id="ARBA00022670"/>
    </source>
</evidence>
<proteinExistence type="inferred from homology"/>
<dbReference type="GO" id="GO:0004185">
    <property type="term" value="F:serine-type carboxypeptidase activity"/>
    <property type="evidence" value="ECO:0007669"/>
    <property type="project" value="UniProtKB-UniRule"/>
</dbReference>
<dbReference type="SUPFAM" id="SSF53474">
    <property type="entry name" value="alpha/beta-Hydrolases"/>
    <property type="match status" value="1"/>
</dbReference>
<dbReference type="GO" id="GO:0031647">
    <property type="term" value="P:regulation of protein stability"/>
    <property type="evidence" value="ECO:0007669"/>
    <property type="project" value="UniProtKB-ARBA"/>
</dbReference>
<gene>
    <name evidence="7" type="ORF">ASIM_LOCUS11402</name>
</gene>
<sequence>MESQSDPKKDPLLLWLNGGPGCSSLVGAFTELGPFYMNRDASSLYENIFAWNKHANLLFIESPIGTGFSYDTKDMLSYTTGDNKTADQNYHALKDFFSRVQPQYKNHDFFISGESYAGIYVPTLAQRIIHGINDGSFPNKHFKGMAVGNGYMNVRDLTNSLMFIYYYHGMIGVKEWNHIKEVCCPHEPDAEKCNFYEHMYYNLTGPFGIDECSKLVNFLIFTAPYYRLPKGMDLYDLYQDCYKTDFLTKTMNLYWKWIPALQQYLLVQQGDGKQMADFIDNDSTDNHLGYPCFSDGAETIYMNKAEVMKAIHVDEAWMKNVDKWQECNQPLYNHYNITYYDTTPVFEDIFKSSKSPFRILIYNGDVDTACNFMGDAWLMSRIAKNNHFHVGQRGPWYFRNQVGGYVRRYSGSAPGAAPITLDVLTVKGAGHFVPADRPGPGMQMLENFLQGQADYSSTKGIDVKPKPAPGLYDQPTPTSKSSQITQSTTHNKSSQITQSTTTHNKSSQTLINHILLLLFPFTQSTTHNKSSQITQSTTHNKSSQITQSTTHNKSSQITQSTTHNKSSQITQSTTTHNKSSQTLINHILLLLFPFITSLYYR</sequence>
<keyword evidence="3 5" id="KW-0645">Protease</keyword>
<dbReference type="OrthoDB" id="443318at2759"/>
<accession>A0A0M3JUR4</accession>
<feature type="region of interest" description="Disordered" evidence="6">
    <location>
        <begin position="529"/>
        <end position="576"/>
    </location>
</feature>
<feature type="compositionally biased region" description="Low complexity" evidence="6">
    <location>
        <begin position="474"/>
        <end position="489"/>
    </location>
</feature>
<dbReference type="PROSITE" id="PS00131">
    <property type="entry name" value="CARBOXYPEPT_SER_SER"/>
    <property type="match status" value="1"/>
</dbReference>
<evidence type="ECO:0000256" key="5">
    <source>
        <dbReference type="RuleBase" id="RU361156"/>
    </source>
</evidence>
<feature type="region of interest" description="Disordered" evidence="6">
    <location>
        <begin position="457"/>
        <end position="504"/>
    </location>
</feature>
<dbReference type="Proteomes" id="UP000267096">
    <property type="component" value="Unassembled WGS sequence"/>
</dbReference>
<dbReference type="FunFam" id="3.40.50.1820:FF:000335">
    <property type="entry name" value="Carboxypeptidase"/>
    <property type="match status" value="1"/>
</dbReference>
<dbReference type="InterPro" id="IPR029058">
    <property type="entry name" value="AB_hydrolase_fold"/>
</dbReference>
<dbReference type="Pfam" id="PF00450">
    <property type="entry name" value="Peptidase_S10"/>
    <property type="match status" value="1"/>
</dbReference>
<dbReference type="WBParaSite" id="ASIM_0001193601-mRNA-1">
    <property type="protein sequence ID" value="ASIM_0001193601-mRNA-1"/>
    <property type="gene ID" value="ASIM_0001193601"/>
</dbReference>
<dbReference type="EMBL" id="UYRR01031066">
    <property type="protein sequence ID" value="VDK44978.1"/>
    <property type="molecule type" value="Genomic_DNA"/>
</dbReference>
<evidence type="ECO:0000256" key="4">
    <source>
        <dbReference type="ARBA" id="ARBA00022801"/>
    </source>
</evidence>
<dbReference type="InterPro" id="IPR033124">
    <property type="entry name" value="Ser_caboxypep_his_AS"/>
</dbReference>
<reference evidence="9" key="1">
    <citation type="submission" date="2017-02" db="UniProtKB">
        <authorList>
            <consortium name="WormBaseParasite"/>
        </authorList>
    </citation>
    <scope>IDENTIFICATION</scope>
</reference>
<keyword evidence="4 5" id="KW-0378">Hydrolase</keyword>
<dbReference type="InterPro" id="IPR001563">
    <property type="entry name" value="Peptidase_S10"/>
</dbReference>
<dbReference type="PRINTS" id="PR00724">
    <property type="entry name" value="CRBOXYPTASEC"/>
</dbReference>
<evidence type="ECO:0000256" key="2">
    <source>
        <dbReference type="ARBA" id="ARBA00022645"/>
    </source>
</evidence>
<evidence type="ECO:0000313" key="7">
    <source>
        <dbReference type="EMBL" id="VDK44978.1"/>
    </source>
</evidence>
<protein>
    <recommendedName>
        <fullName evidence="5">Carboxypeptidase</fullName>
        <ecNumber evidence="5">3.4.16.-</ecNumber>
    </recommendedName>
</protein>